<gene>
    <name evidence="2" type="ORF">GNLVRS02_ARAD1D22704g</name>
</gene>
<proteinExistence type="predicted"/>
<name>A0A060TAU1_BLAAD</name>
<sequence length="242" mass="28034">MLLKSLVAVTVPLVCLGSTTSPYYEGKIDVPCDTASAVYVPWTGFRIQLQRRYGQRFSDSDISPYAMRMTYCWQGSEYGLTYARDRPTPNESGQVPWVDWSSIFCISNNTVQDIGGCYRIARRPEYVGRDSVLRVPNVFVGGLFKCTDPEDCDNNDDVIPVLPLLTDEPYMTWFRPRNTSTPIQRIPLLYTPSQYSYLYPFVDSRWADTIDINEHYEDFELDHYSTGRQTSFKQLRRHLRSH</sequence>
<reference evidence="2" key="1">
    <citation type="submission" date="2014-02" db="EMBL/GenBank/DDBJ databases">
        <authorList>
            <person name="Genoscope - CEA"/>
        </authorList>
    </citation>
    <scope>NUCLEOTIDE SEQUENCE</scope>
    <source>
        <strain evidence="2">LS3</strain>
    </source>
</reference>
<keyword evidence="1" id="KW-0732">Signal</keyword>
<organism evidence="2">
    <name type="scientific">Blastobotrys adeninivorans</name>
    <name type="common">Yeast</name>
    <name type="synonym">Arxula adeninivorans</name>
    <dbReference type="NCBI Taxonomy" id="409370"/>
    <lineage>
        <taxon>Eukaryota</taxon>
        <taxon>Fungi</taxon>
        <taxon>Dikarya</taxon>
        <taxon>Ascomycota</taxon>
        <taxon>Saccharomycotina</taxon>
        <taxon>Dipodascomycetes</taxon>
        <taxon>Dipodascales</taxon>
        <taxon>Trichomonascaceae</taxon>
        <taxon>Blastobotrys</taxon>
    </lineage>
</organism>
<protein>
    <submittedName>
        <fullName evidence="2">ARAD1D22704p</fullName>
    </submittedName>
</protein>
<evidence type="ECO:0000313" key="2">
    <source>
        <dbReference type="EMBL" id="CDP37924.1"/>
    </source>
</evidence>
<accession>A0A060TAU1</accession>
<dbReference type="AlphaFoldDB" id="A0A060TAU1"/>
<evidence type="ECO:0000256" key="1">
    <source>
        <dbReference type="SAM" id="SignalP"/>
    </source>
</evidence>
<dbReference type="PhylomeDB" id="A0A060TAU1"/>
<dbReference type="EMBL" id="HG937694">
    <property type="protein sequence ID" value="CDP37924.1"/>
    <property type="molecule type" value="Genomic_DNA"/>
</dbReference>
<feature type="chain" id="PRO_5001587790" evidence="1">
    <location>
        <begin position="18"/>
        <end position="242"/>
    </location>
</feature>
<reference evidence="2" key="2">
    <citation type="submission" date="2014-06" db="EMBL/GenBank/DDBJ databases">
        <title>The complete genome of Blastobotrys (Arxula) adeninivorans LS3 - a yeast of biotechnological interest.</title>
        <authorList>
            <person name="Kunze G."/>
            <person name="Gaillardin C."/>
            <person name="Czernicka M."/>
            <person name="Durrens P."/>
            <person name="Martin T."/>
            <person name="Boer E."/>
            <person name="Gabaldon T."/>
            <person name="Cruz J."/>
            <person name="Talla E."/>
            <person name="Marck C."/>
            <person name="Goffeau A."/>
            <person name="Barbe V."/>
            <person name="Baret P."/>
            <person name="Baronian K."/>
            <person name="Beier S."/>
            <person name="Bleykasten C."/>
            <person name="Bode R."/>
            <person name="Casaregola S."/>
            <person name="Despons L."/>
            <person name="Fairhead C."/>
            <person name="Giersberg M."/>
            <person name="Gierski P."/>
            <person name="Hahnel U."/>
            <person name="Hartmann A."/>
            <person name="Jankowska D."/>
            <person name="Jubin C."/>
            <person name="Jung P."/>
            <person name="Lafontaine I."/>
            <person name="Leh-Louis V."/>
            <person name="Lemaire M."/>
            <person name="Marcet-Houben M."/>
            <person name="Mascher M."/>
            <person name="Morel G."/>
            <person name="Richard G.-F."/>
            <person name="Riechen J."/>
            <person name="Sacerdot C."/>
            <person name="Sarkar A."/>
            <person name="Savel G."/>
            <person name="Schacherer J."/>
            <person name="Sherman D."/>
            <person name="Straub M.-L."/>
            <person name="Stein N."/>
            <person name="Thierry A."/>
            <person name="Trautwein-Schult A."/>
            <person name="Westhof E."/>
            <person name="Worch S."/>
            <person name="Dujon B."/>
            <person name="Souciet J.-L."/>
            <person name="Wincker P."/>
            <person name="Scholz U."/>
            <person name="Neuveglise N."/>
        </authorList>
    </citation>
    <scope>NUCLEOTIDE SEQUENCE</scope>
    <source>
        <strain evidence="2">LS3</strain>
    </source>
</reference>
<feature type="signal peptide" evidence="1">
    <location>
        <begin position="1"/>
        <end position="17"/>
    </location>
</feature>